<feature type="region of interest" description="Disordered" evidence="1">
    <location>
        <begin position="1"/>
        <end position="68"/>
    </location>
</feature>
<protein>
    <recommendedName>
        <fullName evidence="2">MAGE domain-containing protein</fullName>
    </recommendedName>
</protein>
<keyword evidence="4" id="KW-1185">Reference proteome</keyword>
<dbReference type="HOGENOM" id="CLU_039582_1_0_1"/>
<dbReference type="PANTHER" id="PTHR11736:SF153">
    <property type="entry name" value="MELANOMA-ASSOCIATED ANTIGEN 10"/>
    <property type="match status" value="1"/>
</dbReference>
<dbReference type="GO" id="GO:0000122">
    <property type="term" value="P:negative regulation of transcription by RNA polymerase II"/>
    <property type="evidence" value="ECO:0007669"/>
    <property type="project" value="TreeGrafter"/>
</dbReference>
<evidence type="ECO:0000259" key="2">
    <source>
        <dbReference type="PROSITE" id="PS50838"/>
    </source>
</evidence>
<organism evidence="3 4">
    <name type="scientific">Loxodonta africana</name>
    <name type="common">African elephant</name>
    <dbReference type="NCBI Taxonomy" id="9785"/>
    <lineage>
        <taxon>Eukaryota</taxon>
        <taxon>Metazoa</taxon>
        <taxon>Chordata</taxon>
        <taxon>Craniata</taxon>
        <taxon>Vertebrata</taxon>
        <taxon>Euteleostomi</taxon>
        <taxon>Mammalia</taxon>
        <taxon>Eutheria</taxon>
        <taxon>Afrotheria</taxon>
        <taxon>Proboscidea</taxon>
        <taxon>Elephantidae</taxon>
        <taxon>Loxodonta</taxon>
    </lineage>
</organism>
<feature type="compositionally biased region" description="Basic and acidic residues" evidence="1">
    <location>
        <begin position="1"/>
        <end position="12"/>
    </location>
</feature>
<dbReference type="Ensembl" id="ENSLAFT00000006217.2">
    <property type="protein sequence ID" value="ENSLAFP00000005218.2"/>
    <property type="gene ID" value="ENSLAFG00000006215.2"/>
</dbReference>
<dbReference type="GO" id="GO:0005634">
    <property type="term" value="C:nucleus"/>
    <property type="evidence" value="ECO:0007669"/>
    <property type="project" value="TreeGrafter"/>
</dbReference>
<dbReference type="GeneTree" id="ENSGT00940000154972"/>
<dbReference type="InterPro" id="IPR037445">
    <property type="entry name" value="MAGE"/>
</dbReference>
<dbReference type="AlphaFoldDB" id="G3SXS1"/>
<reference evidence="3" key="3">
    <citation type="submission" date="2025-09" db="UniProtKB">
        <authorList>
            <consortium name="Ensembl"/>
        </authorList>
    </citation>
    <scope>IDENTIFICATION</scope>
    <source>
        <strain evidence="3">Isolate ISIS603380</strain>
    </source>
</reference>
<dbReference type="eggNOG" id="KOG4562">
    <property type="taxonomic scope" value="Eukaryota"/>
</dbReference>
<dbReference type="PROSITE" id="PS50838">
    <property type="entry name" value="MAGE"/>
    <property type="match status" value="1"/>
</dbReference>
<dbReference type="FunFam" id="1.10.10.1210:FF:000001">
    <property type="entry name" value="melanoma-associated antigen D1"/>
    <property type="match status" value="1"/>
</dbReference>
<dbReference type="STRING" id="9785.ENSLAFP00000005218"/>
<dbReference type="Gene3D" id="1.10.10.1200">
    <property type="entry name" value="MAGE homology domain, winged helix WH1 motif"/>
    <property type="match status" value="1"/>
</dbReference>
<accession>G3SXS1</accession>
<reference evidence="3 4" key="1">
    <citation type="submission" date="2009-06" db="EMBL/GenBank/DDBJ databases">
        <title>The Genome Sequence of Loxodonta africana (African elephant).</title>
        <authorList>
            <person name="Di Palma F."/>
            <person name="Heiman D."/>
            <person name="Young S."/>
            <person name="Johnson J."/>
            <person name="Lander E.S."/>
            <person name="Lindblad-Toh K."/>
        </authorList>
    </citation>
    <scope>NUCLEOTIDE SEQUENCE [LARGE SCALE GENOMIC DNA]</scope>
    <source>
        <strain evidence="3 4">Isolate ISIS603380</strain>
    </source>
</reference>
<proteinExistence type="predicted"/>
<dbReference type="Gene3D" id="1.10.10.1210">
    <property type="entry name" value="MAGE homology domain, winged helix WH2 motif"/>
    <property type="match status" value="1"/>
</dbReference>
<dbReference type="Proteomes" id="UP000007646">
    <property type="component" value="Unassembled WGS sequence"/>
</dbReference>
<dbReference type="SMART" id="SM01392">
    <property type="entry name" value="MAGE_N"/>
    <property type="match status" value="1"/>
</dbReference>
<dbReference type="InterPro" id="IPR041898">
    <property type="entry name" value="MAGE_WH1"/>
</dbReference>
<dbReference type="InterPro" id="IPR041899">
    <property type="entry name" value="MAGE_WH2"/>
</dbReference>
<dbReference type="PANTHER" id="PTHR11736">
    <property type="entry name" value="MELANOMA-ASSOCIATED ANTIGEN MAGE ANTIGEN"/>
    <property type="match status" value="1"/>
</dbReference>
<evidence type="ECO:0000313" key="3">
    <source>
        <dbReference type="Ensembl" id="ENSLAFP00000005218.2"/>
    </source>
</evidence>
<dbReference type="InterPro" id="IPR002190">
    <property type="entry name" value="MHD_dom"/>
</dbReference>
<evidence type="ECO:0000256" key="1">
    <source>
        <dbReference type="SAM" id="MobiDB-lite"/>
    </source>
</evidence>
<dbReference type="Pfam" id="PF01454">
    <property type="entry name" value="MAGE"/>
    <property type="match status" value="1"/>
</dbReference>
<feature type="domain" description="MAGE" evidence="2">
    <location>
        <begin position="109"/>
        <end position="309"/>
    </location>
</feature>
<name>G3SXS1_LOXAF</name>
<dbReference type="SMART" id="SM01373">
    <property type="entry name" value="MAGE"/>
    <property type="match status" value="1"/>
</dbReference>
<reference evidence="3" key="2">
    <citation type="submission" date="2025-08" db="UniProtKB">
        <authorList>
            <consortium name="Ensembl"/>
        </authorList>
    </citation>
    <scope>IDENTIFICATION</scope>
    <source>
        <strain evidence="3">Isolate ISIS603380</strain>
    </source>
</reference>
<feature type="compositionally biased region" description="Low complexity" evidence="1">
    <location>
        <begin position="49"/>
        <end position="64"/>
    </location>
</feature>
<dbReference type="InterPro" id="IPR021072">
    <property type="entry name" value="MAGE_N"/>
</dbReference>
<dbReference type="InParanoid" id="G3SXS1"/>
<sequence length="346" mass="37942">MPQDQKSEHCKLEQGLQAQRETHGQEGAQVPGGEEEEAMKALSLITEEGSAAGAQSAPQSPQGACLSPTAISATPATIKLEEGAVSQLEERAIALRALQDTEPWRRNRLGQKVIHLVKFLLLKNRRKEPTMKAEILALVIRNYNSHFPVIFRRALEVMQLIFGIDMKPAGPTGHSYVLVPTLGLTYDGMPPGGVPSAPKSSLLILVLGVMFLEGNCAREEKIWETLGMIGVYAEQEHFIYSEPRRLLTQDWVQEKYLVYQRGSSSLPGCSELLWGLRAHAETSKMKVLGFLAKASGTGPSSFPSHYAEALREEEERGRAPVAVRARTRAVGCIHSRATSSTFSCPL</sequence>
<evidence type="ECO:0000313" key="4">
    <source>
        <dbReference type="Proteomes" id="UP000007646"/>
    </source>
</evidence>
<dbReference type="FunFam" id="1.10.10.1200:FF:000007">
    <property type="entry name" value="Melanoma-associated antigen C2"/>
    <property type="match status" value="1"/>
</dbReference>
<dbReference type="Pfam" id="PF12440">
    <property type="entry name" value="MAGE_N"/>
    <property type="match status" value="1"/>
</dbReference>